<accession>G5IL96</accession>
<comment type="caution">
    <text evidence="2">The sequence shown here is derived from an EMBL/GenBank/DDBJ whole genome shotgun (WGS) entry which is preliminary data.</text>
</comment>
<dbReference type="Pfam" id="PF01261">
    <property type="entry name" value="AP_endonuc_2"/>
    <property type="match status" value="1"/>
</dbReference>
<dbReference type="PATRIC" id="fig|742737.3.peg.4255"/>
<proteinExistence type="predicted"/>
<dbReference type="Proteomes" id="UP000005384">
    <property type="component" value="Unassembled WGS sequence"/>
</dbReference>
<dbReference type="RefSeq" id="WP_006782263.1">
    <property type="nucleotide sequence ID" value="NZ_CP040506.1"/>
</dbReference>
<organism evidence="2 3">
    <name type="scientific">Hungatella hathewayi WAL-18680</name>
    <dbReference type="NCBI Taxonomy" id="742737"/>
    <lineage>
        <taxon>Bacteria</taxon>
        <taxon>Bacillati</taxon>
        <taxon>Bacillota</taxon>
        <taxon>Clostridia</taxon>
        <taxon>Lachnospirales</taxon>
        <taxon>Lachnospiraceae</taxon>
        <taxon>Hungatella</taxon>
    </lineage>
</organism>
<reference evidence="2 3" key="1">
    <citation type="submission" date="2011-08" db="EMBL/GenBank/DDBJ databases">
        <title>The Genome Sequence of Clostridium hathewayi WAL-18680.</title>
        <authorList>
            <consortium name="The Broad Institute Genome Sequencing Platform"/>
            <person name="Earl A."/>
            <person name="Ward D."/>
            <person name="Feldgarden M."/>
            <person name="Gevers D."/>
            <person name="Finegold S.M."/>
            <person name="Summanen P.H."/>
            <person name="Molitoris D.R."/>
            <person name="Song M."/>
            <person name="Daigneault M."/>
            <person name="Allen-Vercoe E."/>
            <person name="Young S.K."/>
            <person name="Zeng Q."/>
            <person name="Gargeya S."/>
            <person name="Fitzgerald M."/>
            <person name="Haas B."/>
            <person name="Abouelleil A."/>
            <person name="Alvarado L."/>
            <person name="Arachchi H.M."/>
            <person name="Berlin A."/>
            <person name="Brown A."/>
            <person name="Chapman S.B."/>
            <person name="Chen Z."/>
            <person name="Dunbar C."/>
            <person name="Freedman E."/>
            <person name="Gearin G."/>
            <person name="Gellesch M."/>
            <person name="Goldberg J."/>
            <person name="Griggs A."/>
            <person name="Gujja S."/>
            <person name="Heiman D."/>
            <person name="Howarth C."/>
            <person name="Larson L."/>
            <person name="Lui A."/>
            <person name="MacDonald P.J.P."/>
            <person name="Montmayeur A."/>
            <person name="Murphy C."/>
            <person name="Neiman D."/>
            <person name="Pearson M."/>
            <person name="Priest M."/>
            <person name="Roberts A."/>
            <person name="Saif S."/>
            <person name="Shea T."/>
            <person name="Shenoy N."/>
            <person name="Sisk P."/>
            <person name="Stolte C."/>
            <person name="Sykes S."/>
            <person name="Wortman J."/>
            <person name="Nusbaum C."/>
            <person name="Birren B."/>
        </authorList>
    </citation>
    <scope>NUCLEOTIDE SEQUENCE [LARGE SCALE GENOMIC DNA]</scope>
    <source>
        <strain evidence="2 3">WAL-18680</strain>
    </source>
</reference>
<dbReference type="SUPFAM" id="SSF51658">
    <property type="entry name" value="Xylose isomerase-like"/>
    <property type="match status" value="1"/>
</dbReference>
<gene>
    <name evidence="2" type="ORF">HMPREF9473_04274</name>
</gene>
<evidence type="ECO:0000313" key="2">
    <source>
        <dbReference type="EMBL" id="EHI57784.1"/>
    </source>
</evidence>
<evidence type="ECO:0000259" key="1">
    <source>
        <dbReference type="Pfam" id="PF01261"/>
    </source>
</evidence>
<evidence type="ECO:0000313" key="3">
    <source>
        <dbReference type="Proteomes" id="UP000005384"/>
    </source>
</evidence>
<dbReference type="AlphaFoldDB" id="G5IL96"/>
<name>G5IL96_9FIRM</name>
<sequence length="277" mass="30950">MKLGVRAHDYGRHSAAELAGILKNEGFGAAQLAVPKAIVGIENYEHMAERDVEEIRTRFEEHGVEITVLGCYIDISSTDGTVRESHLKQFGEALKRCKMLGAGMVGTESSYGILDMAAKERTWNLVEDGVKRLVELAERYGADVGIEPVAAHTLYSPEWTARLLERVGSSRLKVIFDPVNLLTGEMIERQEELWETCFSLFGEQIAAVHLKDFVVGEEGVFRPCLLGEGLMKFDKIFTWLHREKPDISILREEIKPLTAHRDIAFMKKLTASGGGMK</sequence>
<dbReference type="EMBL" id="ADLN01000118">
    <property type="protein sequence ID" value="EHI57784.1"/>
    <property type="molecule type" value="Genomic_DNA"/>
</dbReference>
<dbReference type="HOGENOM" id="CLU_080433_1_1_9"/>
<dbReference type="Gene3D" id="3.20.20.150">
    <property type="entry name" value="Divalent-metal-dependent TIM barrel enzymes"/>
    <property type="match status" value="1"/>
</dbReference>
<dbReference type="InterPro" id="IPR013022">
    <property type="entry name" value="Xyl_isomerase-like_TIM-brl"/>
</dbReference>
<protein>
    <recommendedName>
        <fullName evidence="1">Xylose isomerase-like TIM barrel domain-containing protein</fullName>
    </recommendedName>
</protein>
<feature type="domain" description="Xylose isomerase-like TIM barrel" evidence="1">
    <location>
        <begin position="24"/>
        <end position="268"/>
    </location>
</feature>
<dbReference type="PANTHER" id="PTHR12110:SF53">
    <property type="entry name" value="BLR5974 PROTEIN"/>
    <property type="match status" value="1"/>
</dbReference>
<dbReference type="PANTHER" id="PTHR12110">
    <property type="entry name" value="HYDROXYPYRUVATE ISOMERASE"/>
    <property type="match status" value="1"/>
</dbReference>
<keyword evidence="3" id="KW-1185">Reference proteome</keyword>
<dbReference type="InterPro" id="IPR050312">
    <property type="entry name" value="IolE/XylAMocC-like"/>
</dbReference>
<dbReference type="OrthoDB" id="2063291at2"/>
<dbReference type="InterPro" id="IPR036237">
    <property type="entry name" value="Xyl_isomerase-like_sf"/>
</dbReference>